<evidence type="ECO:0000256" key="1">
    <source>
        <dbReference type="SAM" id="MobiDB-lite"/>
    </source>
</evidence>
<gene>
    <name evidence="3" type="ORF">FIBSPDRAFT_855759</name>
</gene>
<sequence>MDPERTIPSPRPEPPPYSAHSFPVFQPPPPRPSPTARTSAPVFQSPPHLRSPSAQTPVNAVNQLHINNNKEDVFGTFAIDPLLPIPPKHKPKKGSKGKKAPDATFKTKNGAVSLNLSTQGSTAQRTKAFVEVATRKGDINIDLFQIQSQKNISLDVYSRKGNILVLIPRSFRGCIQIRSRKKGYQVLPALSGSSRALNSTAKEILVLVGEPSSNEDDTDYLQLESNHGKVIVGISNEDEYQPNTATFWQKFFGIEKS</sequence>
<keyword evidence="4" id="KW-1185">Reference proteome</keyword>
<organism evidence="3 4">
    <name type="scientific">Athelia psychrophila</name>
    <dbReference type="NCBI Taxonomy" id="1759441"/>
    <lineage>
        <taxon>Eukaryota</taxon>
        <taxon>Fungi</taxon>
        <taxon>Dikarya</taxon>
        <taxon>Basidiomycota</taxon>
        <taxon>Agaricomycotina</taxon>
        <taxon>Agaricomycetes</taxon>
        <taxon>Agaricomycetidae</taxon>
        <taxon>Atheliales</taxon>
        <taxon>Atheliaceae</taxon>
        <taxon>Athelia</taxon>
    </lineage>
</organism>
<feature type="region of interest" description="Disordered" evidence="1">
    <location>
        <begin position="84"/>
        <end position="105"/>
    </location>
</feature>
<reference evidence="3 4" key="1">
    <citation type="journal article" date="2016" name="Mol. Biol. Evol.">
        <title>Comparative Genomics of Early-Diverging Mushroom-Forming Fungi Provides Insights into the Origins of Lignocellulose Decay Capabilities.</title>
        <authorList>
            <person name="Nagy L.G."/>
            <person name="Riley R."/>
            <person name="Tritt A."/>
            <person name="Adam C."/>
            <person name="Daum C."/>
            <person name="Floudas D."/>
            <person name="Sun H."/>
            <person name="Yadav J.S."/>
            <person name="Pangilinan J."/>
            <person name="Larsson K.H."/>
            <person name="Matsuura K."/>
            <person name="Barry K."/>
            <person name="Labutti K."/>
            <person name="Kuo R."/>
            <person name="Ohm R.A."/>
            <person name="Bhattacharya S.S."/>
            <person name="Shirouzu T."/>
            <person name="Yoshinaga Y."/>
            <person name="Martin F.M."/>
            <person name="Grigoriev I.V."/>
            <person name="Hibbett D.S."/>
        </authorList>
    </citation>
    <scope>NUCLEOTIDE SEQUENCE [LARGE SCALE GENOMIC DNA]</scope>
    <source>
        <strain evidence="3 4">CBS 109695</strain>
    </source>
</reference>
<evidence type="ECO:0000313" key="4">
    <source>
        <dbReference type="Proteomes" id="UP000076532"/>
    </source>
</evidence>
<dbReference type="OrthoDB" id="2593559at2759"/>
<feature type="region of interest" description="Disordered" evidence="1">
    <location>
        <begin position="1"/>
        <end position="55"/>
    </location>
</feature>
<dbReference type="Pfam" id="PF24016">
    <property type="entry name" value="DUF7330"/>
    <property type="match status" value="1"/>
</dbReference>
<dbReference type="Proteomes" id="UP000076532">
    <property type="component" value="Unassembled WGS sequence"/>
</dbReference>
<accession>A0A166P0G5</accession>
<dbReference type="InterPro" id="IPR055754">
    <property type="entry name" value="DUF7330"/>
</dbReference>
<feature type="domain" description="DUF7330" evidence="2">
    <location>
        <begin position="62"/>
        <end position="235"/>
    </location>
</feature>
<dbReference type="AlphaFoldDB" id="A0A166P0G5"/>
<name>A0A166P0G5_9AGAM</name>
<dbReference type="EMBL" id="KV417520">
    <property type="protein sequence ID" value="KZP25571.1"/>
    <property type="molecule type" value="Genomic_DNA"/>
</dbReference>
<evidence type="ECO:0000313" key="3">
    <source>
        <dbReference type="EMBL" id="KZP25571.1"/>
    </source>
</evidence>
<evidence type="ECO:0000259" key="2">
    <source>
        <dbReference type="Pfam" id="PF24016"/>
    </source>
</evidence>
<protein>
    <recommendedName>
        <fullName evidence="2">DUF7330 domain-containing protein</fullName>
    </recommendedName>
</protein>
<proteinExistence type="predicted"/>
<feature type="compositionally biased region" description="Basic residues" evidence="1">
    <location>
        <begin position="87"/>
        <end position="98"/>
    </location>
</feature>